<protein>
    <submittedName>
        <fullName evidence="2">Uncharacterized protein</fullName>
    </submittedName>
</protein>
<sequence>MKQSFLSKIIGGELYDDFKSFSKIIVVIGSCVITIVFVFSLLFYWEFIRSLLHLFIGNSILFALYIGAIIILLDKEVEVEDNNTYAWEKKSSSKPKTYNFTIAWGIILIVLGICAIYVSNLYRKHYDFQCNSFLVDESAKVYHLDFDNDCEIADETGNLIRKQGFQIDETYSFCDWCEEWAEDSELEYESNKYFRK</sequence>
<accession>A0A5P8E510</accession>
<dbReference type="EMBL" id="CP033459">
    <property type="protein sequence ID" value="QFQ12093.1"/>
    <property type="molecule type" value="Genomic_DNA"/>
</dbReference>
<feature type="transmembrane region" description="Helical" evidence="1">
    <location>
        <begin position="24"/>
        <end position="44"/>
    </location>
</feature>
<gene>
    <name evidence="2" type="ORF">C7Y71_003130</name>
</gene>
<name>A0A5P8E510_9BACT</name>
<dbReference type="AlphaFoldDB" id="A0A5P8E510"/>
<keyword evidence="1" id="KW-1133">Transmembrane helix</keyword>
<feature type="transmembrane region" description="Helical" evidence="1">
    <location>
        <begin position="51"/>
        <end position="73"/>
    </location>
</feature>
<dbReference type="OrthoDB" id="1086451at2"/>
<dbReference type="KEGG" id="alq:C7Y71_003130"/>
<proteinExistence type="predicted"/>
<evidence type="ECO:0000313" key="2">
    <source>
        <dbReference type="EMBL" id="QFQ12093.1"/>
    </source>
</evidence>
<dbReference type="Proteomes" id="UP000249375">
    <property type="component" value="Chromosome"/>
</dbReference>
<feature type="transmembrane region" description="Helical" evidence="1">
    <location>
        <begin position="98"/>
        <end position="118"/>
    </location>
</feature>
<evidence type="ECO:0000313" key="3">
    <source>
        <dbReference type="Proteomes" id="UP000249375"/>
    </source>
</evidence>
<keyword evidence="1" id="KW-0812">Transmembrane</keyword>
<keyword evidence="1" id="KW-0472">Membrane</keyword>
<reference evidence="2 3" key="1">
    <citation type="submission" date="2018-11" db="EMBL/GenBank/DDBJ databases">
        <authorList>
            <person name="Na S.W."/>
            <person name="Baik M."/>
        </authorList>
    </citation>
    <scope>NUCLEOTIDE SEQUENCE [LARGE SCALE GENOMIC DNA]</scope>
    <source>
        <strain evidence="2 3">E39</strain>
    </source>
</reference>
<organism evidence="2 3">
    <name type="scientific">Pseudoprevotella muciniphila</name>
    <dbReference type="NCBI Taxonomy" id="2133944"/>
    <lineage>
        <taxon>Bacteria</taxon>
        <taxon>Pseudomonadati</taxon>
        <taxon>Bacteroidota</taxon>
        <taxon>Bacteroidia</taxon>
        <taxon>Bacteroidales</taxon>
        <taxon>Prevotellaceae</taxon>
        <taxon>Pseudoprevotella</taxon>
    </lineage>
</organism>
<evidence type="ECO:0000256" key="1">
    <source>
        <dbReference type="SAM" id="Phobius"/>
    </source>
</evidence>
<dbReference type="RefSeq" id="WP_111898612.1">
    <property type="nucleotide sequence ID" value="NZ_CP033459.1"/>
</dbReference>
<keyword evidence="3" id="KW-1185">Reference proteome</keyword>